<organism evidence="3 5">
    <name type="scientific">Streptomyces sanglieri</name>
    <dbReference type="NCBI Taxonomy" id="193460"/>
    <lineage>
        <taxon>Bacteria</taxon>
        <taxon>Bacillati</taxon>
        <taxon>Actinomycetota</taxon>
        <taxon>Actinomycetes</taxon>
        <taxon>Kitasatosporales</taxon>
        <taxon>Streptomycetaceae</taxon>
        <taxon>Streptomyces</taxon>
    </lineage>
</organism>
<keyword evidence="5" id="KW-1185">Reference proteome</keyword>
<feature type="compositionally biased region" description="Basic and acidic residues" evidence="1">
    <location>
        <begin position="1"/>
        <end position="12"/>
    </location>
</feature>
<keyword evidence="2" id="KW-1133">Transmembrane helix</keyword>
<comment type="caution">
    <text evidence="3">The sequence shown here is derived from an EMBL/GenBank/DDBJ whole genome shotgun (WGS) entry which is preliminary data.</text>
</comment>
<reference evidence="3" key="1">
    <citation type="journal article" date="2014" name="Int. J. Syst. Evol. Microbiol.">
        <title>Complete genome of a new Firmicutes species belonging to the dominant human colonic microbiota ('Ruminococcus bicirculans') reveals two chromosomes and a selective capacity to utilize plant glucans.</title>
        <authorList>
            <consortium name="NISC Comparative Sequencing Program"/>
            <person name="Wegmann U."/>
            <person name="Louis P."/>
            <person name="Goesmann A."/>
            <person name="Henrissat B."/>
            <person name="Duncan S.H."/>
            <person name="Flint H.J."/>
        </authorList>
    </citation>
    <scope>NUCLEOTIDE SEQUENCE</scope>
    <source>
        <strain evidence="3">JCM 12607</strain>
    </source>
</reference>
<protein>
    <submittedName>
        <fullName evidence="3">Uncharacterized protein</fullName>
    </submittedName>
</protein>
<feature type="transmembrane region" description="Helical" evidence="2">
    <location>
        <begin position="174"/>
        <end position="197"/>
    </location>
</feature>
<feature type="compositionally biased region" description="Pro residues" evidence="1">
    <location>
        <begin position="29"/>
        <end position="79"/>
    </location>
</feature>
<dbReference type="Proteomes" id="UP001596915">
    <property type="component" value="Unassembled WGS sequence"/>
</dbReference>
<sequence length="206" mass="21598">MTDTTHIRHDQPIEPTTVELSGERTDRATPPPPTEPPPAPPSASPEPVPPPRRRTPPTPPPAGPPAGPPARPPAGPPAPRDGGGVMAPPAPAPVHHHHYYAAPPAQQDRPPRFSVSRLSPVRNGAALVAGLTLLPVSGKAFHVFGDEPGVMMAALAVAGLLELRSNPHDRVRSWLVRVLTCNLLASSVVTPAGLYLYGYLATGVWS</sequence>
<reference evidence="5" key="2">
    <citation type="journal article" date="2019" name="Int. J. Syst. Evol. Microbiol.">
        <title>The Global Catalogue of Microorganisms (GCM) 10K type strain sequencing project: providing services to taxonomists for standard genome sequencing and annotation.</title>
        <authorList>
            <consortium name="The Broad Institute Genomics Platform"/>
            <consortium name="The Broad Institute Genome Sequencing Center for Infectious Disease"/>
            <person name="Wu L."/>
            <person name="Ma J."/>
        </authorList>
    </citation>
    <scope>NUCLEOTIDE SEQUENCE [LARGE SCALE GENOMIC DNA]</scope>
    <source>
        <strain evidence="5">JCM 12607</strain>
    </source>
</reference>
<reference evidence="3" key="3">
    <citation type="submission" date="2024-09" db="EMBL/GenBank/DDBJ databases">
        <authorList>
            <person name="Sun Q."/>
            <person name="Mori K."/>
        </authorList>
    </citation>
    <scope>NUCLEOTIDE SEQUENCE</scope>
    <source>
        <strain evidence="3">JCM 12607</strain>
    </source>
</reference>
<evidence type="ECO:0000256" key="2">
    <source>
        <dbReference type="SAM" id="Phobius"/>
    </source>
</evidence>
<name>A0ABW2WNZ7_9ACTN</name>
<evidence type="ECO:0000313" key="5">
    <source>
        <dbReference type="Proteomes" id="UP001596915"/>
    </source>
</evidence>
<feature type="region of interest" description="Disordered" evidence="1">
    <location>
        <begin position="1"/>
        <end position="97"/>
    </location>
</feature>
<evidence type="ECO:0000256" key="1">
    <source>
        <dbReference type="SAM" id="MobiDB-lite"/>
    </source>
</evidence>
<gene>
    <name evidence="3" type="ORF">ACFQ2K_03245</name>
    <name evidence="4" type="ORF">ACFQ2K_06320</name>
</gene>
<evidence type="ECO:0000313" key="3">
    <source>
        <dbReference type="EMBL" id="MFD0621957.1"/>
    </source>
</evidence>
<dbReference type="PRINTS" id="PR01217">
    <property type="entry name" value="PRICHEXTENSN"/>
</dbReference>
<keyword evidence="2" id="KW-0472">Membrane</keyword>
<dbReference type="EMBL" id="JBHTGL010000005">
    <property type="protein sequence ID" value="MFD0621957.1"/>
    <property type="molecule type" value="Genomic_DNA"/>
</dbReference>
<dbReference type="EMBL" id="JBHTGL010000007">
    <property type="protein sequence ID" value="MFD0622509.1"/>
    <property type="molecule type" value="Genomic_DNA"/>
</dbReference>
<keyword evidence="2" id="KW-0812">Transmembrane</keyword>
<evidence type="ECO:0000313" key="4">
    <source>
        <dbReference type="EMBL" id="MFD0622509.1"/>
    </source>
</evidence>
<accession>A0ABW2WNZ7</accession>
<proteinExistence type="predicted"/>